<dbReference type="InterPro" id="IPR001841">
    <property type="entry name" value="Znf_RING"/>
</dbReference>
<dbReference type="STRING" id="4999.A0A1Y1UQF0"/>
<protein>
    <recommendedName>
        <fullName evidence="4">RING-type domain-containing protein</fullName>
    </recommendedName>
</protein>
<evidence type="ECO:0000313" key="5">
    <source>
        <dbReference type="EMBL" id="ORX39787.1"/>
    </source>
</evidence>
<gene>
    <name evidence="5" type="ORF">BD324DRAFT_640943</name>
</gene>
<dbReference type="PROSITE" id="PS50089">
    <property type="entry name" value="ZF_RING_2"/>
    <property type="match status" value="1"/>
</dbReference>
<sequence length="743" mass="78616">MGNTSSHEGSGAPTPGNNGQPSTSTHPSSGSTPTVTARPIPTSSSGAHPAPGGFHSGLTPPPRTPSPPPPSTPPLLPYGGHLSPQNPHALALPQAMDYSKTIVSRLVMEARLAPFYRGIEDYEEDFTEVDIGRILDEVRQKDLEENVQNSVVEHMKFEREGSSKVGTQVVKKIGIHKGRDHKHEEERDEAYRREKRAYLGAVECPICFLNYPPNINTTRCCQQPICTECFVQIKRSEATITHLESDPASCPFCVETDFGVIYERPPLPSSSSLHAMSPPDGSALSISPSSPPGPELQGGLSQALTSQDEDAELGVGIGMNPKAQETIRRKSVSSKAKEVVLIDEIRPDWERKLNAVKAAAARKAARRVVMRQVGDRLIPIGYTSARAPGTADFSSSAPASGQRSGSGSGSSTPSRRDRRRTGSRGRDLEELMIMEAMRLSLIDHEEHQRKQDDEIRNGTPGPGSSSAIIIQGPQSRRVSDPHGNKEKTSTASKLFSKIGGRSRSGSAASSLKHVTFSASNPNLPGPSRSPNPGSVTPNRSTTPPSGSVLSSPVVPSSGPSPTTILPSSPLSSTQVNSASLSRSPPKSMSPSTGAPVAPITTLTNANQSKGPAVPAKNPPPPQALDLPTPINQPHSSILDDAPAIPAPLGHSPMSSSRISQDGPAGLPRLSLDMPTLTPDHPRSSTENTSHFKGGVGFEHEEESGSGSVAGYGVRPGMAERTETGLSTIPSERNYAALDSDEEV</sequence>
<feature type="region of interest" description="Disordered" evidence="3">
    <location>
        <begin position="1"/>
        <end position="88"/>
    </location>
</feature>
<dbReference type="PANTHER" id="PTHR31315">
    <property type="entry name" value="PROTEIN SIP5"/>
    <property type="match status" value="1"/>
</dbReference>
<feature type="compositionally biased region" description="Basic and acidic residues" evidence="3">
    <location>
        <begin position="446"/>
        <end position="456"/>
    </location>
</feature>
<evidence type="ECO:0000313" key="6">
    <source>
        <dbReference type="Proteomes" id="UP000193218"/>
    </source>
</evidence>
<evidence type="ECO:0000256" key="1">
    <source>
        <dbReference type="ARBA" id="ARBA00010402"/>
    </source>
</evidence>
<organism evidence="5 6">
    <name type="scientific">Kockovaella imperatae</name>
    <dbReference type="NCBI Taxonomy" id="4999"/>
    <lineage>
        <taxon>Eukaryota</taxon>
        <taxon>Fungi</taxon>
        <taxon>Dikarya</taxon>
        <taxon>Basidiomycota</taxon>
        <taxon>Agaricomycotina</taxon>
        <taxon>Tremellomycetes</taxon>
        <taxon>Tremellales</taxon>
        <taxon>Cuniculitremaceae</taxon>
        <taxon>Kockovaella</taxon>
    </lineage>
</organism>
<feature type="compositionally biased region" description="Polar residues" evidence="3">
    <location>
        <begin position="462"/>
        <end position="476"/>
    </location>
</feature>
<feature type="region of interest" description="Disordered" evidence="3">
    <location>
        <begin position="383"/>
        <end position="430"/>
    </location>
</feature>
<feature type="compositionally biased region" description="Polar residues" evidence="3">
    <location>
        <begin position="574"/>
        <end position="592"/>
    </location>
</feature>
<keyword evidence="6" id="KW-1185">Reference proteome</keyword>
<dbReference type="InParanoid" id="A0A1Y1UQF0"/>
<dbReference type="InterPro" id="IPR039301">
    <property type="entry name" value="Sip5/DA2"/>
</dbReference>
<dbReference type="GO" id="GO:0005737">
    <property type="term" value="C:cytoplasm"/>
    <property type="evidence" value="ECO:0007669"/>
    <property type="project" value="TreeGrafter"/>
</dbReference>
<keyword evidence="2" id="KW-0862">Zinc</keyword>
<feature type="compositionally biased region" description="Basic and acidic residues" evidence="3">
    <location>
        <begin position="477"/>
        <end position="488"/>
    </location>
</feature>
<proteinExistence type="inferred from homology"/>
<feature type="region of interest" description="Disordered" evidence="3">
    <location>
        <begin position="446"/>
        <end position="743"/>
    </location>
</feature>
<dbReference type="PANTHER" id="PTHR31315:SF1">
    <property type="entry name" value="PROTEIN SIP5"/>
    <property type="match status" value="1"/>
</dbReference>
<accession>A0A1Y1UQF0</accession>
<feature type="region of interest" description="Disordered" evidence="3">
    <location>
        <begin position="269"/>
        <end position="305"/>
    </location>
</feature>
<dbReference type="OrthoDB" id="21471at2759"/>
<dbReference type="GeneID" id="33559193"/>
<comment type="caution">
    <text evidence="5">The sequence shown here is derived from an EMBL/GenBank/DDBJ whole genome shotgun (WGS) entry which is preliminary data.</text>
</comment>
<feature type="compositionally biased region" description="Polar residues" evidence="3">
    <location>
        <begin position="530"/>
        <end position="539"/>
    </location>
</feature>
<keyword evidence="2" id="KW-0863">Zinc-finger</keyword>
<feature type="compositionally biased region" description="Pro residues" evidence="3">
    <location>
        <begin position="59"/>
        <end position="76"/>
    </location>
</feature>
<feature type="compositionally biased region" description="Polar residues" evidence="3">
    <location>
        <begin position="600"/>
        <end position="609"/>
    </location>
</feature>
<feature type="compositionally biased region" description="Low complexity" evidence="3">
    <location>
        <begin position="394"/>
        <end position="413"/>
    </location>
</feature>
<dbReference type="AlphaFoldDB" id="A0A1Y1UQF0"/>
<keyword evidence="2" id="KW-0479">Metal-binding</keyword>
<dbReference type="Proteomes" id="UP000193218">
    <property type="component" value="Unassembled WGS sequence"/>
</dbReference>
<evidence type="ECO:0000259" key="4">
    <source>
        <dbReference type="PROSITE" id="PS50089"/>
    </source>
</evidence>
<feature type="compositionally biased region" description="Low complexity" evidence="3">
    <location>
        <begin position="540"/>
        <end position="573"/>
    </location>
</feature>
<dbReference type="RefSeq" id="XP_021873572.1">
    <property type="nucleotide sequence ID" value="XM_022017384.1"/>
</dbReference>
<evidence type="ECO:0000256" key="3">
    <source>
        <dbReference type="SAM" id="MobiDB-lite"/>
    </source>
</evidence>
<reference evidence="5 6" key="1">
    <citation type="submission" date="2017-03" db="EMBL/GenBank/DDBJ databases">
        <title>Widespread Adenine N6-methylation of Active Genes in Fungi.</title>
        <authorList>
            <consortium name="DOE Joint Genome Institute"/>
            <person name="Mondo S.J."/>
            <person name="Dannebaum R.O."/>
            <person name="Kuo R.C."/>
            <person name="Louie K.B."/>
            <person name="Bewick A.J."/>
            <person name="Labutti K."/>
            <person name="Haridas S."/>
            <person name="Kuo A."/>
            <person name="Salamov A."/>
            <person name="Ahrendt S.R."/>
            <person name="Lau R."/>
            <person name="Bowen B.P."/>
            <person name="Lipzen A."/>
            <person name="Sullivan W."/>
            <person name="Andreopoulos W.B."/>
            <person name="Clum A."/>
            <person name="Lindquist E."/>
            <person name="Daum C."/>
            <person name="Northen T.R."/>
            <person name="Ramamoorthy G."/>
            <person name="Schmitz R.J."/>
            <person name="Gryganskyi A."/>
            <person name="Culley D."/>
            <person name="Magnuson J."/>
            <person name="James T.Y."/>
            <person name="O'Malley M.A."/>
            <person name="Stajich J.E."/>
            <person name="Spatafora J.W."/>
            <person name="Visel A."/>
            <person name="Grigoriev I.V."/>
        </authorList>
    </citation>
    <scope>NUCLEOTIDE SEQUENCE [LARGE SCALE GENOMIC DNA]</scope>
    <source>
        <strain evidence="5 6">NRRL Y-17943</strain>
    </source>
</reference>
<dbReference type="GO" id="GO:0008270">
    <property type="term" value="F:zinc ion binding"/>
    <property type="evidence" value="ECO:0007669"/>
    <property type="project" value="UniProtKB-KW"/>
</dbReference>
<feature type="compositionally biased region" description="Low complexity" evidence="3">
    <location>
        <begin position="21"/>
        <end position="36"/>
    </location>
</feature>
<dbReference type="EMBL" id="NBSH01000002">
    <property type="protein sequence ID" value="ORX39787.1"/>
    <property type="molecule type" value="Genomic_DNA"/>
</dbReference>
<feature type="compositionally biased region" description="Low complexity" evidence="3">
    <location>
        <begin position="499"/>
        <end position="510"/>
    </location>
</feature>
<name>A0A1Y1UQF0_9TREE</name>
<evidence type="ECO:0000256" key="2">
    <source>
        <dbReference type="PROSITE-ProRule" id="PRU00175"/>
    </source>
</evidence>
<comment type="similarity">
    <text evidence="1">Belongs to the SIP5 family.</text>
</comment>
<feature type="domain" description="RING-type" evidence="4">
    <location>
        <begin position="204"/>
        <end position="253"/>
    </location>
</feature>